<feature type="transmembrane region" description="Helical" evidence="6">
    <location>
        <begin position="6"/>
        <end position="32"/>
    </location>
</feature>
<evidence type="ECO:0000256" key="6">
    <source>
        <dbReference type="SAM" id="Phobius"/>
    </source>
</evidence>
<evidence type="ECO:0000256" key="4">
    <source>
        <dbReference type="ARBA" id="ARBA00022989"/>
    </source>
</evidence>
<evidence type="ECO:0000256" key="2">
    <source>
        <dbReference type="ARBA" id="ARBA00022475"/>
    </source>
</evidence>
<gene>
    <name evidence="7" type="ORF">METZ01_LOCUS76368</name>
</gene>
<feature type="transmembrane region" description="Helical" evidence="6">
    <location>
        <begin position="111"/>
        <end position="136"/>
    </location>
</feature>
<dbReference type="EMBL" id="UINC01005783">
    <property type="protein sequence ID" value="SVA23514.1"/>
    <property type="molecule type" value="Genomic_DNA"/>
</dbReference>
<evidence type="ECO:0000256" key="5">
    <source>
        <dbReference type="ARBA" id="ARBA00023136"/>
    </source>
</evidence>
<protein>
    <submittedName>
        <fullName evidence="7">Uncharacterized protein</fullName>
    </submittedName>
</protein>
<reference evidence="7" key="1">
    <citation type="submission" date="2018-05" db="EMBL/GenBank/DDBJ databases">
        <authorList>
            <person name="Lanie J.A."/>
            <person name="Ng W.-L."/>
            <person name="Kazmierczak K.M."/>
            <person name="Andrzejewski T.M."/>
            <person name="Davidsen T.M."/>
            <person name="Wayne K.J."/>
            <person name="Tettelin H."/>
            <person name="Glass J.I."/>
            <person name="Rusch D."/>
            <person name="Podicherti R."/>
            <person name="Tsui H.-C.T."/>
            <person name="Winkler M.E."/>
        </authorList>
    </citation>
    <scope>NUCLEOTIDE SEQUENCE</scope>
</reference>
<keyword evidence="4 6" id="KW-1133">Transmembrane helix</keyword>
<dbReference type="InterPro" id="IPR001123">
    <property type="entry name" value="LeuE-type"/>
</dbReference>
<dbReference type="GO" id="GO:0005886">
    <property type="term" value="C:plasma membrane"/>
    <property type="evidence" value="ECO:0007669"/>
    <property type="project" value="UniProtKB-SubCell"/>
</dbReference>
<accession>A0A381U686</accession>
<dbReference type="GO" id="GO:0015171">
    <property type="term" value="F:amino acid transmembrane transporter activity"/>
    <property type="evidence" value="ECO:0007669"/>
    <property type="project" value="TreeGrafter"/>
</dbReference>
<feature type="transmembrane region" description="Helical" evidence="6">
    <location>
        <begin position="71"/>
        <end position="90"/>
    </location>
</feature>
<evidence type="ECO:0000313" key="7">
    <source>
        <dbReference type="EMBL" id="SVA23514.1"/>
    </source>
</evidence>
<sequence length="211" mass="22322">VVVVLLIGFTLGFFGSVPLAGPIAVLVFAYGLEGRFRTGIFLSLGAALAESIYAYAAFWGVGTLLGRYPSIVLASHAVIGTLLIGVGIVLTRRELSAGLEKTSKPRHARALALGFAISIFNPTLLVTWSAATAALYGTGFMSEGAGASIPFAIGVIGGIVGWFSLLLLLIRRYSGRFTRNFLGRVINAMGVVLMLIGGWFLVEPIRDLFVL</sequence>
<keyword evidence="5 6" id="KW-0472">Membrane</keyword>
<name>A0A381U686_9ZZZZ</name>
<evidence type="ECO:0000256" key="3">
    <source>
        <dbReference type="ARBA" id="ARBA00022692"/>
    </source>
</evidence>
<keyword evidence="3 6" id="KW-0812">Transmembrane</keyword>
<organism evidence="7">
    <name type="scientific">marine metagenome</name>
    <dbReference type="NCBI Taxonomy" id="408172"/>
    <lineage>
        <taxon>unclassified sequences</taxon>
        <taxon>metagenomes</taxon>
        <taxon>ecological metagenomes</taxon>
    </lineage>
</organism>
<proteinExistence type="predicted"/>
<feature type="transmembrane region" description="Helical" evidence="6">
    <location>
        <begin position="39"/>
        <end position="59"/>
    </location>
</feature>
<dbReference type="PANTHER" id="PTHR30086">
    <property type="entry name" value="ARGININE EXPORTER PROTEIN ARGO"/>
    <property type="match status" value="1"/>
</dbReference>
<feature type="non-terminal residue" evidence="7">
    <location>
        <position position="1"/>
    </location>
</feature>
<feature type="transmembrane region" description="Helical" evidence="6">
    <location>
        <begin position="181"/>
        <end position="202"/>
    </location>
</feature>
<evidence type="ECO:0000256" key="1">
    <source>
        <dbReference type="ARBA" id="ARBA00004651"/>
    </source>
</evidence>
<dbReference type="PANTHER" id="PTHR30086:SF20">
    <property type="entry name" value="ARGININE EXPORTER PROTEIN ARGO-RELATED"/>
    <property type="match status" value="1"/>
</dbReference>
<feature type="transmembrane region" description="Helical" evidence="6">
    <location>
        <begin position="148"/>
        <end position="169"/>
    </location>
</feature>
<dbReference type="Pfam" id="PF01810">
    <property type="entry name" value="LysE"/>
    <property type="match status" value="1"/>
</dbReference>
<keyword evidence="2" id="KW-1003">Cell membrane</keyword>
<comment type="subcellular location">
    <subcellularLocation>
        <location evidence="1">Cell membrane</location>
        <topology evidence="1">Multi-pass membrane protein</topology>
    </subcellularLocation>
</comment>
<dbReference type="AlphaFoldDB" id="A0A381U686"/>